<dbReference type="EMBL" id="JAGTPW010000025">
    <property type="protein sequence ID" value="MBR8645079.1"/>
    <property type="molecule type" value="Genomic_DNA"/>
</dbReference>
<dbReference type="PANTHER" id="PTHR23523:SF2">
    <property type="entry name" value="2-NITROIMIDAZOLE TRANSPORTER"/>
    <property type="match status" value="1"/>
</dbReference>
<reference evidence="2" key="1">
    <citation type="submission" date="2021-04" db="EMBL/GenBank/DDBJ databases">
        <title>Whole genome sequencing of Enterococci isolates from hospitalized patients.</title>
        <authorList>
            <person name="Ogoti B.M."/>
            <person name="Onyambu F.G."/>
        </authorList>
    </citation>
    <scope>NUCLEOTIDE SEQUENCE</scope>
    <source>
        <strain evidence="2">242</strain>
    </source>
</reference>
<accession>A0A941FLQ4</accession>
<evidence type="ECO:0000256" key="1">
    <source>
        <dbReference type="SAM" id="Phobius"/>
    </source>
</evidence>
<dbReference type="AlphaFoldDB" id="A0A941FLQ4"/>
<evidence type="ECO:0000313" key="2">
    <source>
        <dbReference type="EMBL" id="MBR8645079.1"/>
    </source>
</evidence>
<sequence>MFIGTILICLATAIGNAITSSLIKHNFARNIGLMTGIYVSMNLFGAIGSGISIPLASFLDWMGWCP</sequence>
<keyword evidence="1" id="KW-0472">Membrane</keyword>
<feature type="transmembrane region" description="Helical" evidence="1">
    <location>
        <begin position="43"/>
        <end position="64"/>
    </location>
</feature>
<name>A0A941FLQ4_9BACI</name>
<organism evidence="2 3">
    <name type="scientific">Peribacillus frigoritolerans</name>
    <dbReference type="NCBI Taxonomy" id="450367"/>
    <lineage>
        <taxon>Bacteria</taxon>
        <taxon>Bacillati</taxon>
        <taxon>Bacillota</taxon>
        <taxon>Bacilli</taxon>
        <taxon>Bacillales</taxon>
        <taxon>Bacillaceae</taxon>
        <taxon>Peribacillus</taxon>
    </lineage>
</organism>
<dbReference type="PANTHER" id="PTHR23523">
    <property type="match status" value="1"/>
</dbReference>
<keyword evidence="1" id="KW-1133">Transmembrane helix</keyword>
<protein>
    <submittedName>
        <fullName evidence="2">Uncharacterized protein</fullName>
    </submittedName>
</protein>
<proteinExistence type="predicted"/>
<dbReference type="InterPro" id="IPR052524">
    <property type="entry name" value="MFS_Cyanate_Porter"/>
</dbReference>
<gene>
    <name evidence="2" type="ORF">KEH51_14925</name>
</gene>
<keyword evidence="1" id="KW-0812">Transmembrane</keyword>
<evidence type="ECO:0000313" key="3">
    <source>
        <dbReference type="Proteomes" id="UP000680045"/>
    </source>
</evidence>
<dbReference type="Proteomes" id="UP000680045">
    <property type="component" value="Unassembled WGS sequence"/>
</dbReference>
<comment type="caution">
    <text evidence="2">The sequence shown here is derived from an EMBL/GenBank/DDBJ whole genome shotgun (WGS) entry which is preliminary data.</text>
</comment>